<feature type="transmembrane region" description="Helical" evidence="1">
    <location>
        <begin position="51"/>
        <end position="73"/>
    </location>
</feature>
<feature type="transmembrane region" description="Helical" evidence="1">
    <location>
        <begin position="190"/>
        <end position="210"/>
    </location>
</feature>
<dbReference type="GO" id="GO:0004175">
    <property type="term" value="F:endopeptidase activity"/>
    <property type="evidence" value="ECO:0007669"/>
    <property type="project" value="UniProtKB-ARBA"/>
</dbReference>
<feature type="transmembrane region" description="Helical" evidence="1">
    <location>
        <begin position="93"/>
        <end position="112"/>
    </location>
</feature>
<dbReference type="EMBL" id="NIOJ01000050">
    <property type="protein sequence ID" value="PNT96363.1"/>
    <property type="molecule type" value="Genomic_DNA"/>
</dbReference>
<evidence type="ECO:0000256" key="1">
    <source>
        <dbReference type="SAM" id="Phobius"/>
    </source>
</evidence>
<protein>
    <recommendedName>
        <fullName evidence="2">CAAX prenyl protease 2/Lysostaphin resistance protein A-like domain-containing protein</fullName>
    </recommendedName>
</protein>
<reference evidence="3 4" key="1">
    <citation type="submission" date="2017-06" db="EMBL/GenBank/DDBJ databases">
        <title>Investigating the central metabolism of Clostridium thermosuccinogenes.</title>
        <authorList>
            <person name="Koendjbiharie J.G."/>
            <person name="van Kranenburg R."/>
        </authorList>
    </citation>
    <scope>NUCLEOTIDE SEQUENCE [LARGE SCALE GENOMIC DNA]</scope>
    <source>
        <strain evidence="3 4">DSM 5806</strain>
    </source>
</reference>
<gene>
    <name evidence="3" type="ORF">CDQ84_15375</name>
</gene>
<dbReference type="AlphaFoldDB" id="A0A2K2F180"/>
<feature type="transmembrane region" description="Helical" evidence="1">
    <location>
        <begin position="132"/>
        <end position="152"/>
    </location>
</feature>
<proteinExistence type="predicted"/>
<keyword evidence="1" id="KW-0812">Transmembrane</keyword>
<dbReference type="KEGG" id="cthd:CDO33_10275"/>
<feature type="domain" description="CAAX prenyl protease 2/Lysostaphin resistance protein A-like" evidence="2">
    <location>
        <begin position="136"/>
        <end position="230"/>
    </location>
</feature>
<evidence type="ECO:0000313" key="4">
    <source>
        <dbReference type="Proteomes" id="UP000236151"/>
    </source>
</evidence>
<dbReference type="Pfam" id="PF02517">
    <property type="entry name" value="Rce1-like"/>
    <property type="match status" value="1"/>
</dbReference>
<keyword evidence="1" id="KW-0472">Membrane</keyword>
<feature type="transmembrane region" description="Helical" evidence="1">
    <location>
        <begin position="164"/>
        <end position="184"/>
    </location>
</feature>
<feature type="transmembrane region" description="Helical" evidence="1">
    <location>
        <begin position="217"/>
        <end position="240"/>
    </location>
</feature>
<dbReference type="InterPro" id="IPR003675">
    <property type="entry name" value="Rce1/LyrA-like_dom"/>
</dbReference>
<dbReference type="PANTHER" id="PTHR39430">
    <property type="entry name" value="MEMBRANE-ASSOCIATED PROTEASE-RELATED"/>
    <property type="match status" value="1"/>
</dbReference>
<accession>A0A2K2F180</accession>
<dbReference type="PANTHER" id="PTHR39430:SF1">
    <property type="entry name" value="PROTEASE"/>
    <property type="match status" value="1"/>
</dbReference>
<comment type="caution">
    <text evidence="3">The sequence shown here is derived from an EMBL/GenBank/DDBJ whole genome shotgun (WGS) entry which is preliminary data.</text>
</comment>
<keyword evidence="1" id="KW-1133">Transmembrane helix</keyword>
<sequence length="302" mass="33182">MMKNLLDLQHDKYGLKSIFHAVIGVVILIVGSILASLPVDLFYGITKLEVSALVIIIRPVLEIVILSLLVYLYISRVLKLPLQEFRICKPQNIIIWIICSFVLPLIVSAFFIFLTPGNFSSSNYEASRNIMIVLRAIFSSCLAAGITEELVFRGLIMHVLEIRWGKAVAVVIPSVLFGMLHILNMDSPKIADILILVIAGTAVGIMFSLIAIQSNSIWASAMVHGIWNFIIIGGILEISAESSSAIFSYQLTSESRLLNGGAFGIEASLPAIIGYGLVITLALLMMRRNDKKRTDSIFTSVD</sequence>
<organism evidence="3 4">
    <name type="scientific">Clostridium thermosuccinogenes</name>
    <dbReference type="NCBI Taxonomy" id="84032"/>
    <lineage>
        <taxon>Bacteria</taxon>
        <taxon>Bacillati</taxon>
        <taxon>Bacillota</taxon>
        <taxon>Clostridia</taxon>
        <taxon>Eubacteriales</taxon>
        <taxon>Clostridiaceae</taxon>
        <taxon>Clostridium</taxon>
    </lineage>
</organism>
<feature type="transmembrane region" description="Helical" evidence="1">
    <location>
        <begin position="21"/>
        <end position="45"/>
    </location>
</feature>
<name>A0A2K2F180_9CLOT</name>
<evidence type="ECO:0000259" key="2">
    <source>
        <dbReference type="Pfam" id="PF02517"/>
    </source>
</evidence>
<dbReference type="Proteomes" id="UP000236151">
    <property type="component" value="Unassembled WGS sequence"/>
</dbReference>
<keyword evidence="4" id="KW-1185">Reference proteome</keyword>
<feature type="transmembrane region" description="Helical" evidence="1">
    <location>
        <begin position="260"/>
        <end position="284"/>
    </location>
</feature>
<dbReference type="OrthoDB" id="9782250at2"/>
<dbReference type="RefSeq" id="WP_103082623.1">
    <property type="nucleotide sequence ID" value="NZ_CP021850.1"/>
</dbReference>
<evidence type="ECO:0000313" key="3">
    <source>
        <dbReference type="EMBL" id="PNT96363.1"/>
    </source>
</evidence>
<dbReference type="GO" id="GO:0080120">
    <property type="term" value="P:CAAX-box protein maturation"/>
    <property type="evidence" value="ECO:0007669"/>
    <property type="project" value="UniProtKB-ARBA"/>
</dbReference>